<gene>
    <name evidence="1" type="ORF">RCOM_0685650</name>
</gene>
<organism evidence="1 2">
    <name type="scientific">Ricinus communis</name>
    <name type="common">Castor bean</name>
    <dbReference type="NCBI Taxonomy" id="3988"/>
    <lineage>
        <taxon>Eukaryota</taxon>
        <taxon>Viridiplantae</taxon>
        <taxon>Streptophyta</taxon>
        <taxon>Embryophyta</taxon>
        <taxon>Tracheophyta</taxon>
        <taxon>Spermatophyta</taxon>
        <taxon>Magnoliopsida</taxon>
        <taxon>eudicotyledons</taxon>
        <taxon>Gunneridae</taxon>
        <taxon>Pentapetalae</taxon>
        <taxon>rosids</taxon>
        <taxon>fabids</taxon>
        <taxon>Malpighiales</taxon>
        <taxon>Euphorbiaceae</taxon>
        <taxon>Acalyphoideae</taxon>
        <taxon>Acalypheae</taxon>
        <taxon>Ricinus</taxon>
    </lineage>
</organism>
<evidence type="ECO:0000313" key="2">
    <source>
        <dbReference type="Proteomes" id="UP000008311"/>
    </source>
</evidence>
<dbReference type="EMBL" id="EQ974017">
    <property type="protein sequence ID" value="EEF35542.1"/>
    <property type="molecule type" value="Genomic_DNA"/>
</dbReference>
<sequence>MRSLACQSASISGNPIEFHCTESRKCEGFKDCVEDSSCVSLLSPPTFSPASFVPPPIISTPPSEAPGLTQSGVISNSSGAIYANTSRIYH</sequence>
<name>B9SLD8_RICCO</name>
<proteinExistence type="predicted"/>
<accession>B9SLD8</accession>
<keyword evidence="2" id="KW-1185">Reference proteome</keyword>
<reference evidence="2" key="1">
    <citation type="journal article" date="2010" name="Nat. Biotechnol.">
        <title>Draft genome sequence of the oilseed species Ricinus communis.</title>
        <authorList>
            <person name="Chan A.P."/>
            <person name="Crabtree J."/>
            <person name="Zhao Q."/>
            <person name="Lorenzi H."/>
            <person name="Orvis J."/>
            <person name="Puiu D."/>
            <person name="Melake-Berhan A."/>
            <person name="Jones K.M."/>
            <person name="Redman J."/>
            <person name="Chen G."/>
            <person name="Cahoon E.B."/>
            <person name="Gedil M."/>
            <person name="Stanke M."/>
            <person name="Haas B.J."/>
            <person name="Wortman J.R."/>
            <person name="Fraser-Liggett C.M."/>
            <person name="Ravel J."/>
            <person name="Rabinowicz P.D."/>
        </authorList>
    </citation>
    <scope>NUCLEOTIDE SEQUENCE [LARGE SCALE GENOMIC DNA]</scope>
    <source>
        <strain evidence="2">cv. Hale</strain>
    </source>
</reference>
<dbReference type="InParanoid" id="B9SLD8"/>
<evidence type="ECO:0000313" key="1">
    <source>
        <dbReference type="EMBL" id="EEF35542.1"/>
    </source>
</evidence>
<dbReference type="Proteomes" id="UP000008311">
    <property type="component" value="Unassembled WGS sequence"/>
</dbReference>
<protein>
    <submittedName>
        <fullName evidence="1">Uncharacterized protein</fullName>
    </submittedName>
</protein>
<dbReference type="AlphaFoldDB" id="B9SLD8"/>